<dbReference type="GO" id="GO:0097250">
    <property type="term" value="P:mitochondrial respirasome assembly"/>
    <property type="evidence" value="ECO:0007669"/>
    <property type="project" value="InterPro"/>
</dbReference>
<dbReference type="Pfam" id="PF07019">
    <property type="entry name" value="EMC6"/>
    <property type="match status" value="1"/>
</dbReference>
<keyword evidence="6 7" id="KW-0472">Membrane</keyword>
<evidence type="ECO:0000256" key="4">
    <source>
        <dbReference type="ARBA" id="ARBA00022824"/>
    </source>
</evidence>
<gene>
    <name evidence="8" type="ORF">D9Q98_000721</name>
</gene>
<feature type="transmembrane region" description="Helical" evidence="7">
    <location>
        <begin position="51"/>
        <end position="72"/>
    </location>
</feature>
<reference evidence="8" key="2">
    <citation type="submission" date="2020-11" db="EMBL/GenBank/DDBJ databases">
        <authorList>
            <person name="Cecchin M."/>
            <person name="Marcolungo L."/>
            <person name="Rossato M."/>
            <person name="Girolomoni L."/>
            <person name="Cosentino E."/>
            <person name="Cuine S."/>
            <person name="Li-Beisson Y."/>
            <person name="Delledonne M."/>
            <person name="Ballottari M."/>
        </authorList>
    </citation>
    <scope>NUCLEOTIDE SEQUENCE</scope>
    <source>
        <strain evidence="8">211/11P</strain>
        <tissue evidence="8">Whole cell</tissue>
    </source>
</reference>
<dbReference type="OrthoDB" id="564472at2759"/>
<comment type="caution">
    <text evidence="8">The sequence shown here is derived from an EMBL/GenBank/DDBJ whole genome shotgun (WGS) entry which is preliminary data.</text>
</comment>
<keyword evidence="4" id="KW-0256">Endoplasmic reticulum</keyword>
<dbReference type="Proteomes" id="UP001055712">
    <property type="component" value="Unassembled WGS sequence"/>
</dbReference>
<dbReference type="GO" id="GO:0005739">
    <property type="term" value="C:mitochondrion"/>
    <property type="evidence" value="ECO:0007669"/>
    <property type="project" value="GOC"/>
</dbReference>
<dbReference type="GO" id="GO:0005789">
    <property type="term" value="C:endoplasmic reticulum membrane"/>
    <property type="evidence" value="ECO:0007669"/>
    <property type="project" value="UniProtKB-SubCell"/>
</dbReference>
<evidence type="ECO:0000256" key="1">
    <source>
        <dbReference type="ARBA" id="ARBA00004477"/>
    </source>
</evidence>
<evidence type="ECO:0000313" key="9">
    <source>
        <dbReference type="Proteomes" id="UP001055712"/>
    </source>
</evidence>
<organism evidence="8 9">
    <name type="scientific">Chlorella vulgaris</name>
    <name type="common">Green alga</name>
    <dbReference type="NCBI Taxonomy" id="3077"/>
    <lineage>
        <taxon>Eukaryota</taxon>
        <taxon>Viridiplantae</taxon>
        <taxon>Chlorophyta</taxon>
        <taxon>core chlorophytes</taxon>
        <taxon>Trebouxiophyceae</taxon>
        <taxon>Chlorellales</taxon>
        <taxon>Chlorellaceae</taxon>
        <taxon>Chlorella clade</taxon>
        <taxon>Chlorella</taxon>
    </lineage>
</organism>
<reference evidence="8" key="1">
    <citation type="journal article" date="2019" name="Plant J.">
        <title>Chlorella vulgaris genome assembly and annotation reveals the molecular basis for metabolic acclimation to high light conditions.</title>
        <authorList>
            <person name="Cecchin M."/>
            <person name="Marcolungo L."/>
            <person name="Rossato M."/>
            <person name="Girolomoni L."/>
            <person name="Cosentino E."/>
            <person name="Cuine S."/>
            <person name="Li-Beisson Y."/>
            <person name="Delledonne M."/>
            <person name="Ballottari M."/>
        </authorList>
    </citation>
    <scope>NUCLEOTIDE SEQUENCE</scope>
    <source>
        <strain evidence="8">211/11P</strain>
    </source>
</reference>
<evidence type="ECO:0000256" key="5">
    <source>
        <dbReference type="ARBA" id="ARBA00022989"/>
    </source>
</evidence>
<dbReference type="PANTHER" id="PTHR12906">
    <property type="entry name" value="PROTEIN C20ORF24 RAB5-INTERACTING PROTEIN"/>
    <property type="match status" value="1"/>
</dbReference>
<keyword evidence="3 7" id="KW-0812">Transmembrane</keyword>
<dbReference type="InterPro" id="IPR010742">
    <property type="entry name" value="RCAF1"/>
</dbReference>
<keyword evidence="5 7" id="KW-1133">Transmembrane helix</keyword>
<comment type="subcellular location">
    <subcellularLocation>
        <location evidence="1">Endoplasmic reticulum membrane</location>
        <topology evidence="1">Multi-pass membrane protein</topology>
    </subcellularLocation>
</comment>
<protein>
    <submittedName>
        <fullName evidence="8">Uncharacterized protein</fullName>
    </submittedName>
</protein>
<accession>A0A9D4TZU6</accession>
<proteinExistence type="inferred from homology"/>
<feature type="transmembrane region" description="Helical" evidence="7">
    <location>
        <begin position="92"/>
        <end position="111"/>
    </location>
</feature>
<dbReference type="InterPro" id="IPR029008">
    <property type="entry name" value="EMC6-like"/>
</dbReference>
<dbReference type="AlphaFoldDB" id="A0A9D4TZU6"/>
<evidence type="ECO:0000256" key="2">
    <source>
        <dbReference type="ARBA" id="ARBA00009436"/>
    </source>
</evidence>
<dbReference type="EMBL" id="SIDB01000001">
    <property type="protein sequence ID" value="KAI3438286.1"/>
    <property type="molecule type" value="Genomic_DNA"/>
</dbReference>
<evidence type="ECO:0000313" key="8">
    <source>
        <dbReference type="EMBL" id="KAI3438286.1"/>
    </source>
</evidence>
<sequence length="113" mass="12758">MRVAALLLRAVSPPQVWLKHDLFDALFFLRILLAIILGVTYGVIGAQGLMVFLSFIGVNLFVGNAWLKWQGIDESEYEDPEKISQSPLTYEGFAPSLSFFMLMWVTTYSVIHS</sequence>
<evidence type="ECO:0000256" key="6">
    <source>
        <dbReference type="ARBA" id="ARBA00023136"/>
    </source>
</evidence>
<name>A0A9D4TZU6_CHLVU</name>
<evidence type="ECO:0000256" key="3">
    <source>
        <dbReference type="ARBA" id="ARBA00022692"/>
    </source>
</evidence>
<evidence type="ECO:0000256" key="7">
    <source>
        <dbReference type="SAM" id="Phobius"/>
    </source>
</evidence>
<dbReference type="PANTHER" id="PTHR12906:SF0">
    <property type="entry name" value="GEL COMPLEX SUBUNIT OPTI"/>
    <property type="match status" value="1"/>
</dbReference>
<keyword evidence="9" id="KW-1185">Reference proteome</keyword>
<feature type="transmembrane region" description="Helical" evidence="7">
    <location>
        <begin position="28"/>
        <end position="44"/>
    </location>
</feature>
<comment type="similarity">
    <text evidence="2">Belongs to the EMC6 family.</text>
</comment>